<dbReference type="PANTHER" id="PTHR31064:SF30">
    <property type="entry name" value="HIGH-AFFINITY POTASSIUM TRANSPORT PROTEIN-RELATED"/>
    <property type="match status" value="1"/>
</dbReference>
<dbReference type="Proteomes" id="UP001271007">
    <property type="component" value="Unassembled WGS sequence"/>
</dbReference>
<dbReference type="InterPro" id="IPR003445">
    <property type="entry name" value="Cat_transpt"/>
</dbReference>
<dbReference type="GO" id="GO:0140107">
    <property type="term" value="F:high-affinity potassium ion transmembrane transporter activity"/>
    <property type="evidence" value="ECO:0007669"/>
    <property type="project" value="TreeGrafter"/>
</dbReference>
<feature type="region of interest" description="Disordered" evidence="7">
    <location>
        <begin position="218"/>
        <end position="260"/>
    </location>
</feature>
<accession>A0AAJ0DHJ7</accession>
<dbReference type="PANTHER" id="PTHR31064">
    <property type="entry name" value="POTASSIUM TRANSPORT PROTEIN DDB_G0292412-RELATED"/>
    <property type="match status" value="1"/>
</dbReference>
<feature type="transmembrane region" description="Helical" evidence="8">
    <location>
        <begin position="119"/>
        <end position="137"/>
    </location>
</feature>
<dbReference type="Pfam" id="PF02386">
    <property type="entry name" value="TrkH"/>
    <property type="match status" value="1"/>
</dbReference>
<keyword evidence="3 8" id="KW-0812">Transmembrane</keyword>
<keyword evidence="5" id="KW-0406">Ion transport</keyword>
<evidence type="ECO:0000256" key="4">
    <source>
        <dbReference type="ARBA" id="ARBA00022989"/>
    </source>
</evidence>
<evidence type="ECO:0000256" key="6">
    <source>
        <dbReference type="ARBA" id="ARBA00023136"/>
    </source>
</evidence>
<keyword evidence="4 8" id="KW-1133">Transmembrane helix</keyword>
<feature type="compositionally biased region" description="Acidic residues" evidence="7">
    <location>
        <begin position="251"/>
        <end position="260"/>
    </location>
</feature>
<evidence type="ECO:0000256" key="2">
    <source>
        <dbReference type="ARBA" id="ARBA00022448"/>
    </source>
</evidence>
<feature type="compositionally biased region" description="Basic and acidic residues" evidence="7">
    <location>
        <begin position="218"/>
        <end position="249"/>
    </location>
</feature>
<comment type="subcellular location">
    <subcellularLocation>
        <location evidence="1">Membrane</location>
        <topology evidence="1">Multi-pass membrane protein</topology>
    </subcellularLocation>
</comment>
<sequence length="260" mass="29713">MVTWILWMVLNIDQPNIDPGISGGQRTMEGLYQAVGLRACGYYIIEMRYIAPALQFLFMVVMYISAFPVMMSLRSTNIYEERSLGQNDKSKYGIDDDSGSKQNESQLGVHIRQQLAYDIWWLCAAAFLICVVEHYQLRTDEAGFGIFSVLFETVSAYGNIGLSLGVPYNSYSFSGAWHVLSKLILLAVMLRGRHRVLPYAVDRAVLLPGQELMEKLDREYSTTDDHRWQQVETRIREDERGAQAEHPGEGEQQDPEQDQR</sequence>
<proteinExistence type="predicted"/>
<feature type="transmembrane region" description="Helical" evidence="8">
    <location>
        <begin position="144"/>
        <end position="165"/>
    </location>
</feature>
<evidence type="ECO:0000256" key="8">
    <source>
        <dbReference type="SAM" id="Phobius"/>
    </source>
</evidence>
<dbReference type="InterPro" id="IPR051143">
    <property type="entry name" value="TrkH_K-transport"/>
</dbReference>
<evidence type="ECO:0000256" key="7">
    <source>
        <dbReference type="SAM" id="MobiDB-lite"/>
    </source>
</evidence>
<dbReference type="GO" id="GO:1990573">
    <property type="term" value="P:potassium ion import across plasma membrane"/>
    <property type="evidence" value="ECO:0007669"/>
    <property type="project" value="TreeGrafter"/>
</dbReference>
<evidence type="ECO:0000256" key="1">
    <source>
        <dbReference type="ARBA" id="ARBA00004141"/>
    </source>
</evidence>
<dbReference type="AlphaFoldDB" id="A0AAJ0DHJ7"/>
<gene>
    <name evidence="9" type="ORF">LTR09_004509</name>
</gene>
<evidence type="ECO:0000256" key="5">
    <source>
        <dbReference type="ARBA" id="ARBA00023065"/>
    </source>
</evidence>
<keyword evidence="2" id="KW-0813">Transport</keyword>
<comment type="caution">
    <text evidence="9">The sequence shown here is derived from an EMBL/GenBank/DDBJ whole genome shotgun (WGS) entry which is preliminary data.</text>
</comment>
<reference evidence="9" key="1">
    <citation type="submission" date="2023-04" db="EMBL/GenBank/DDBJ databases">
        <title>Black Yeasts Isolated from many extreme environments.</title>
        <authorList>
            <person name="Coleine C."/>
            <person name="Stajich J.E."/>
            <person name="Selbmann L."/>
        </authorList>
    </citation>
    <scope>NUCLEOTIDE SEQUENCE</scope>
    <source>
        <strain evidence="9">CCFEE 5312</strain>
    </source>
</reference>
<evidence type="ECO:0000313" key="10">
    <source>
        <dbReference type="Proteomes" id="UP001271007"/>
    </source>
</evidence>
<dbReference type="GO" id="GO:0030007">
    <property type="term" value="P:intracellular potassium ion homeostasis"/>
    <property type="evidence" value="ECO:0007669"/>
    <property type="project" value="TreeGrafter"/>
</dbReference>
<feature type="transmembrane region" description="Helical" evidence="8">
    <location>
        <begin position="53"/>
        <end position="73"/>
    </location>
</feature>
<evidence type="ECO:0000256" key="3">
    <source>
        <dbReference type="ARBA" id="ARBA00022692"/>
    </source>
</evidence>
<evidence type="ECO:0000313" key="9">
    <source>
        <dbReference type="EMBL" id="KAK3054241.1"/>
    </source>
</evidence>
<organism evidence="9 10">
    <name type="scientific">Extremus antarcticus</name>
    <dbReference type="NCBI Taxonomy" id="702011"/>
    <lineage>
        <taxon>Eukaryota</taxon>
        <taxon>Fungi</taxon>
        <taxon>Dikarya</taxon>
        <taxon>Ascomycota</taxon>
        <taxon>Pezizomycotina</taxon>
        <taxon>Dothideomycetes</taxon>
        <taxon>Dothideomycetidae</taxon>
        <taxon>Mycosphaerellales</taxon>
        <taxon>Extremaceae</taxon>
        <taxon>Extremus</taxon>
    </lineage>
</organism>
<keyword evidence="10" id="KW-1185">Reference proteome</keyword>
<dbReference type="EMBL" id="JAWDJX010000012">
    <property type="protein sequence ID" value="KAK3054241.1"/>
    <property type="molecule type" value="Genomic_DNA"/>
</dbReference>
<protein>
    <submittedName>
        <fullName evidence="9">Uncharacterized protein</fullName>
    </submittedName>
</protein>
<keyword evidence="6 8" id="KW-0472">Membrane</keyword>
<name>A0AAJ0DHJ7_9PEZI</name>
<feature type="transmembrane region" description="Helical" evidence="8">
    <location>
        <begin position="171"/>
        <end position="190"/>
    </location>
</feature>
<dbReference type="GO" id="GO:0005886">
    <property type="term" value="C:plasma membrane"/>
    <property type="evidence" value="ECO:0007669"/>
    <property type="project" value="TreeGrafter"/>
</dbReference>